<reference evidence="9 10" key="1">
    <citation type="submission" date="2018-06" db="EMBL/GenBank/DDBJ databases">
        <title>Extensive metabolic versatility and redundancy in microbially diverse, dynamic hydrothermal sediments.</title>
        <authorList>
            <person name="Dombrowski N."/>
            <person name="Teske A."/>
            <person name="Baker B.J."/>
        </authorList>
    </citation>
    <scope>NUCLEOTIDE SEQUENCE [LARGE SCALE GENOMIC DNA]</scope>
    <source>
        <strain evidence="9">B47_G16</strain>
    </source>
</reference>
<dbReference type="AlphaFoldDB" id="A0A497E3C6"/>
<accession>A0A497E3C6</accession>
<evidence type="ECO:0000313" key="10">
    <source>
        <dbReference type="Proteomes" id="UP000279422"/>
    </source>
</evidence>
<keyword evidence="3 6" id="KW-0808">Transferase</keyword>
<dbReference type="GO" id="GO:0016746">
    <property type="term" value="F:acyltransferase activity"/>
    <property type="evidence" value="ECO:0007669"/>
    <property type="project" value="UniProtKB-KW"/>
</dbReference>
<dbReference type="Proteomes" id="UP000279422">
    <property type="component" value="Unassembled WGS sequence"/>
</dbReference>
<protein>
    <recommendedName>
        <fullName evidence="6">Dihydrolipoamide acetyltransferase component of pyruvate dehydrogenase complex</fullName>
        <ecNumber evidence="6">2.3.1.-</ecNumber>
    </recommendedName>
</protein>
<evidence type="ECO:0000259" key="8">
    <source>
        <dbReference type="PROSITE" id="PS51826"/>
    </source>
</evidence>
<feature type="domain" description="Peripheral subunit-binding (PSBD)" evidence="8">
    <location>
        <begin position="107"/>
        <end position="144"/>
    </location>
</feature>
<dbReference type="InterPro" id="IPR036625">
    <property type="entry name" value="E3-bd_dom_sf"/>
</dbReference>
<dbReference type="InterPro" id="IPR045257">
    <property type="entry name" value="E2/Pdx1"/>
</dbReference>
<dbReference type="PROSITE" id="PS00189">
    <property type="entry name" value="LIPOYL"/>
    <property type="match status" value="1"/>
</dbReference>
<dbReference type="EMBL" id="QMPZ01000074">
    <property type="protein sequence ID" value="RLE08910.1"/>
    <property type="molecule type" value="Genomic_DNA"/>
</dbReference>
<evidence type="ECO:0000256" key="3">
    <source>
        <dbReference type="ARBA" id="ARBA00022679"/>
    </source>
</evidence>
<dbReference type="PROSITE" id="PS50968">
    <property type="entry name" value="BIOTINYL_LIPOYL"/>
    <property type="match status" value="1"/>
</dbReference>
<dbReference type="PANTHER" id="PTHR23151:SF90">
    <property type="entry name" value="DIHYDROLIPOYLLYSINE-RESIDUE ACETYLTRANSFERASE COMPONENT OF PYRUVATE DEHYDROGENASE COMPLEX, MITOCHONDRIAL-RELATED"/>
    <property type="match status" value="1"/>
</dbReference>
<dbReference type="Gene3D" id="4.10.320.10">
    <property type="entry name" value="E3-binding domain"/>
    <property type="match status" value="1"/>
</dbReference>
<organism evidence="9 10">
    <name type="scientific">Aerophobetes bacterium</name>
    <dbReference type="NCBI Taxonomy" id="2030807"/>
    <lineage>
        <taxon>Bacteria</taxon>
        <taxon>Candidatus Aerophobota</taxon>
    </lineage>
</organism>
<dbReference type="Pfam" id="PF00364">
    <property type="entry name" value="Biotin_lipoyl"/>
    <property type="match status" value="1"/>
</dbReference>
<dbReference type="InterPro" id="IPR001078">
    <property type="entry name" value="2-oxoacid_DH_actylTfrase"/>
</dbReference>
<dbReference type="EC" id="2.3.1.-" evidence="6"/>
<dbReference type="Pfam" id="PF00198">
    <property type="entry name" value="2-oxoacid_dh"/>
    <property type="match status" value="1"/>
</dbReference>
<dbReference type="InterPro" id="IPR004167">
    <property type="entry name" value="PSBD"/>
</dbReference>
<dbReference type="InterPro" id="IPR000089">
    <property type="entry name" value="Biotin_lipoyl"/>
</dbReference>
<dbReference type="CDD" id="cd06849">
    <property type="entry name" value="lipoyl_domain"/>
    <property type="match status" value="1"/>
</dbReference>
<dbReference type="Gene3D" id="2.40.50.100">
    <property type="match status" value="1"/>
</dbReference>
<dbReference type="GO" id="GO:0006086">
    <property type="term" value="P:pyruvate decarboxylation to acetyl-CoA"/>
    <property type="evidence" value="ECO:0007669"/>
    <property type="project" value="InterPro"/>
</dbReference>
<dbReference type="InterPro" id="IPR023213">
    <property type="entry name" value="CAT-like_dom_sf"/>
</dbReference>
<keyword evidence="5 6" id="KW-0012">Acyltransferase</keyword>
<dbReference type="SUPFAM" id="SSF51230">
    <property type="entry name" value="Single hybrid motif"/>
    <property type="match status" value="1"/>
</dbReference>
<dbReference type="InterPro" id="IPR003016">
    <property type="entry name" value="2-oxoA_DH_lipoyl-BS"/>
</dbReference>
<dbReference type="GO" id="GO:0045254">
    <property type="term" value="C:pyruvate dehydrogenase complex"/>
    <property type="evidence" value="ECO:0007669"/>
    <property type="project" value="InterPro"/>
</dbReference>
<comment type="cofactor">
    <cofactor evidence="1 6">
        <name>(R)-lipoate</name>
        <dbReference type="ChEBI" id="CHEBI:83088"/>
    </cofactor>
</comment>
<name>A0A497E3C6_UNCAE</name>
<evidence type="ECO:0000259" key="7">
    <source>
        <dbReference type="PROSITE" id="PS50968"/>
    </source>
</evidence>
<dbReference type="SUPFAM" id="SSF47005">
    <property type="entry name" value="Peripheral subunit-binding domain of 2-oxo acid dehydrogenase complex"/>
    <property type="match status" value="1"/>
</dbReference>
<evidence type="ECO:0000313" key="9">
    <source>
        <dbReference type="EMBL" id="RLE08910.1"/>
    </source>
</evidence>
<evidence type="ECO:0000256" key="6">
    <source>
        <dbReference type="RuleBase" id="RU003423"/>
    </source>
</evidence>
<sequence length="383" mass="42683">MVNKVIMPKLGETMEEGEIIRWLKKEGERVEEGEPLLEVATDKANMEVEAPASGFLRKILVPEGKIVPVDEVIAYIADSMKEEIPEETGKVKKEEKKEVSAPSMQIKASPLAKRIAKEHGIDLSKVKGTGPGGRIVREDVLKLVKEEKSIEKEAPLQEVSLSGVGKIIAERMESSTREIPHFYLTCEVDFSSVVKMREELKEELARESEVHLTYTDFLIKACGYGLKEVPQVNSTFEEGKIYRSSQINVGLAVGREEGLVVPVIKDVDKKSLFEIAREREGLVKKARENRLSLQDLEGSSFTLSNLGMFGIKSFSAIINPPQVCILAVGEIKDTVVAVEGRMEIRPVMEMTLSCDHRVIDGVLGARFLQKIKERLEKPSLLLI</sequence>
<gene>
    <name evidence="9" type="ORF">DRJ00_05475</name>
</gene>
<keyword evidence="4 6" id="KW-0450">Lipoyl</keyword>
<dbReference type="PANTHER" id="PTHR23151">
    <property type="entry name" value="DIHYDROLIPOAMIDE ACETYL/SUCCINYL-TRANSFERASE-RELATED"/>
    <property type="match status" value="1"/>
</dbReference>
<dbReference type="Pfam" id="PF02817">
    <property type="entry name" value="E3_binding"/>
    <property type="match status" value="1"/>
</dbReference>
<comment type="similarity">
    <text evidence="2 6">Belongs to the 2-oxoacid dehydrogenase family.</text>
</comment>
<evidence type="ECO:0000256" key="2">
    <source>
        <dbReference type="ARBA" id="ARBA00007317"/>
    </source>
</evidence>
<evidence type="ECO:0000256" key="5">
    <source>
        <dbReference type="ARBA" id="ARBA00023315"/>
    </source>
</evidence>
<dbReference type="InterPro" id="IPR011053">
    <property type="entry name" value="Single_hybrid_motif"/>
</dbReference>
<dbReference type="SUPFAM" id="SSF52777">
    <property type="entry name" value="CoA-dependent acyltransferases"/>
    <property type="match status" value="1"/>
</dbReference>
<dbReference type="PROSITE" id="PS51826">
    <property type="entry name" value="PSBD"/>
    <property type="match status" value="1"/>
</dbReference>
<dbReference type="Gene3D" id="3.30.559.10">
    <property type="entry name" value="Chloramphenicol acetyltransferase-like domain"/>
    <property type="match status" value="1"/>
</dbReference>
<comment type="caution">
    <text evidence="9">The sequence shown here is derived from an EMBL/GenBank/DDBJ whole genome shotgun (WGS) entry which is preliminary data.</text>
</comment>
<evidence type="ECO:0000256" key="1">
    <source>
        <dbReference type="ARBA" id="ARBA00001938"/>
    </source>
</evidence>
<proteinExistence type="inferred from homology"/>
<dbReference type="FunFam" id="3.30.559.10:FF:000007">
    <property type="entry name" value="Dihydrolipoamide acetyltransferase component of pyruvate dehydrogenase complex"/>
    <property type="match status" value="1"/>
</dbReference>
<feature type="domain" description="Lipoyl-binding" evidence="7">
    <location>
        <begin position="2"/>
        <end position="77"/>
    </location>
</feature>
<evidence type="ECO:0000256" key="4">
    <source>
        <dbReference type="ARBA" id="ARBA00022823"/>
    </source>
</evidence>